<feature type="transmembrane region" description="Helical" evidence="6">
    <location>
        <begin position="37"/>
        <end position="56"/>
    </location>
</feature>
<dbReference type="AlphaFoldDB" id="A0A3P3XH37"/>
<feature type="transmembrane region" description="Helical" evidence="6">
    <location>
        <begin position="147"/>
        <end position="167"/>
    </location>
</feature>
<gene>
    <name evidence="7" type="ORF">SPIROBIBN47_150150</name>
</gene>
<keyword evidence="4 6" id="KW-1133">Transmembrane helix</keyword>
<dbReference type="PANTHER" id="PTHR43370:SF1">
    <property type="entry name" value="GUANOSINE ABC TRANSPORTER PERMEASE PROTEIN NUPQ"/>
    <property type="match status" value="1"/>
</dbReference>
<protein>
    <submittedName>
        <fullName evidence="7">Putative ABC-type transport system, permease component</fullName>
    </submittedName>
</protein>
<proteinExistence type="predicted"/>
<feature type="transmembrane region" description="Helical" evidence="6">
    <location>
        <begin position="271"/>
        <end position="293"/>
    </location>
</feature>
<feature type="transmembrane region" description="Helical" evidence="6">
    <location>
        <begin position="92"/>
        <end position="110"/>
    </location>
</feature>
<feature type="transmembrane region" description="Helical" evidence="6">
    <location>
        <begin position="12"/>
        <end position="31"/>
    </location>
</feature>
<reference evidence="7" key="1">
    <citation type="submission" date="2017-02" db="EMBL/GenBank/DDBJ databases">
        <authorList>
            <person name="Regsiter A."/>
            <person name="William W."/>
        </authorList>
    </citation>
    <scope>NUCLEOTIDE SEQUENCE</scope>
    <source>
        <strain evidence="7">Bib</strain>
    </source>
</reference>
<evidence type="ECO:0000256" key="4">
    <source>
        <dbReference type="ARBA" id="ARBA00022989"/>
    </source>
</evidence>
<evidence type="ECO:0000256" key="1">
    <source>
        <dbReference type="ARBA" id="ARBA00004651"/>
    </source>
</evidence>
<feature type="transmembrane region" description="Helical" evidence="6">
    <location>
        <begin position="196"/>
        <end position="215"/>
    </location>
</feature>
<evidence type="ECO:0000256" key="2">
    <source>
        <dbReference type="ARBA" id="ARBA00022475"/>
    </source>
</evidence>
<dbReference type="GO" id="GO:0022857">
    <property type="term" value="F:transmembrane transporter activity"/>
    <property type="evidence" value="ECO:0007669"/>
    <property type="project" value="InterPro"/>
</dbReference>
<sequence length="297" mass="30797">MSTPITILADILKYTIAAATPLLFASIGGLFSQLAGMLNIALEGLMGLGAFFGMAAAGASGSLVVGAMAGVAAAVVGSWLMGIITIKFKANLFITGLAVNLLAVGITAVLSQSWFHTKAVVAFDIPRVMLAFPAFLGRIPFIGPVLFSQNILSASAWLWVIAAAFIIRNTRHGVRIRATGMNEEAVNALGYRPDRYHMAALIWSGVGSGLGGFALGVSISAFVPNITAGRGWIALVAMYLGRGKPLWIAASCLLFALAESLSNYVQGFSAIPPLLVLALPYAVTLVSLVAAAAGKKD</sequence>
<keyword evidence="5 6" id="KW-0472">Membrane</keyword>
<evidence type="ECO:0000256" key="6">
    <source>
        <dbReference type="SAM" id="Phobius"/>
    </source>
</evidence>
<organism evidence="7">
    <name type="scientific">uncultured spirochete</name>
    <dbReference type="NCBI Taxonomy" id="156406"/>
    <lineage>
        <taxon>Bacteria</taxon>
        <taxon>Pseudomonadati</taxon>
        <taxon>Spirochaetota</taxon>
        <taxon>Spirochaetia</taxon>
        <taxon>Spirochaetales</taxon>
        <taxon>environmental samples</taxon>
    </lineage>
</organism>
<name>A0A3P3XH37_9SPIR</name>
<dbReference type="GO" id="GO:0005886">
    <property type="term" value="C:plasma membrane"/>
    <property type="evidence" value="ECO:0007669"/>
    <property type="project" value="UniProtKB-SubCell"/>
</dbReference>
<evidence type="ECO:0000313" key="7">
    <source>
        <dbReference type="EMBL" id="SLM10877.1"/>
    </source>
</evidence>
<dbReference type="CDD" id="cd06580">
    <property type="entry name" value="TM_PBP1_transp_TpRbsC_like"/>
    <property type="match status" value="1"/>
</dbReference>
<evidence type="ECO:0000256" key="5">
    <source>
        <dbReference type="ARBA" id="ARBA00023136"/>
    </source>
</evidence>
<dbReference type="Pfam" id="PF02653">
    <property type="entry name" value="BPD_transp_2"/>
    <property type="match status" value="1"/>
</dbReference>
<accession>A0A3P3XH37</accession>
<comment type="subcellular location">
    <subcellularLocation>
        <location evidence="1">Cell membrane</location>
        <topology evidence="1">Multi-pass membrane protein</topology>
    </subcellularLocation>
</comment>
<feature type="transmembrane region" description="Helical" evidence="6">
    <location>
        <begin position="63"/>
        <end position="86"/>
    </location>
</feature>
<evidence type="ECO:0000256" key="3">
    <source>
        <dbReference type="ARBA" id="ARBA00022692"/>
    </source>
</evidence>
<keyword evidence="2" id="KW-1003">Cell membrane</keyword>
<dbReference type="InterPro" id="IPR001851">
    <property type="entry name" value="ABC_transp_permease"/>
</dbReference>
<dbReference type="EMBL" id="FWDM01000007">
    <property type="protein sequence ID" value="SLM10877.1"/>
    <property type="molecule type" value="Genomic_DNA"/>
</dbReference>
<dbReference type="PANTHER" id="PTHR43370">
    <property type="entry name" value="SUGAR ABC TRANSPORTER INTEGRAL MEMBRANE PROTEIN-RELATED"/>
    <property type="match status" value="1"/>
</dbReference>
<keyword evidence="3 6" id="KW-0812">Transmembrane</keyword>